<evidence type="ECO:0000313" key="9">
    <source>
        <dbReference type="EMBL" id="AMD88686.1"/>
    </source>
</evidence>
<dbReference type="InterPro" id="IPR052017">
    <property type="entry name" value="TSUP"/>
</dbReference>
<protein>
    <recommendedName>
        <fullName evidence="8">Probable membrane transporter protein</fullName>
    </recommendedName>
</protein>
<feature type="transmembrane region" description="Helical" evidence="8">
    <location>
        <begin position="12"/>
        <end position="40"/>
    </location>
</feature>
<dbReference type="PANTHER" id="PTHR30269:SF37">
    <property type="entry name" value="MEMBRANE TRANSPORTER PROTEIN"/>
    <property type="match status" value="1"/>
</dbReference>
<keyword evidence="7 8" id="KW-0472">Membrane</keyword>
<evidence type="ECO:0000256" key="6">
    <source>
        <dbReference type="ARBA" id="ARBA00022989"/>
    </source>
</evidence>
<keyword evidence="3" id="KW-0813">Transport</keyword>
<organism evidence="9 10">
    <name type="scientific">Desulfovibrio fairfieldensis</name>
    <dbReference type="NCBI Taxonomy" id="44742"/>
    <lineage>
        <taxon>Bacteria</taxon>
        <taxon>Pseudomonadati</taxon>
        <taxon>Thermodesulfobacteriota</taxon>
        <taxon>Desulfovibrionia</taxon>
        <taxon>Desulfovibrionales</taxon>
        <taxon>Desulfovibrionaceae</taxon>
        <taxon>Desulfovibrio</taxon>
    </lineage>
</organism>
<gene>
    <name evidence="9" type="ORF">AXF13_00300</name>
</gene>
<dbReference type="Proteomes" id="UP000069241">
    <property type="component" value="Chromosome"/>
</dbReference>
<feature type="transmembrane region" description="Helical" evidence="8">
    <location>
        <begin position="193"/>
        <end position="216"/>
    </location>
</feature>
<evidence type="ECO:0000256" key="8">
    <source>
        <dbReference type="RuleBase" id="RU363041"/>
    </source>
</evidence>
<comment type="subcellular location">
    <subcellularLocation>
        <location evidence="1 8">Cell membrane</location>
        <topology evidence="1 8">Multi-pass membrane protein</topology>
    </subcellularLocation>
</comment>
<evidence type="ECO:0000256" key="2">
    <source>
        <dbReference type="ARBA" id="ARBA00009142"/>
    </source>
</evidence>
<feature type="transmembrane region" description="Helical" evidence="8">
    <location>
        <begin position="102"/>
        <end position="119"/>
    </location>
</feature>
<reference evidence="10" key="1">
    <citation type="submission" date="2016-02" db="EMBL/GenBank/DDBJ databases">
        <authorList>
            <person name="Holder M.E."/>
            <person name="Ajami N.J."/>
            <person name="Petrosino J.F."/>
        </authorList>
    </citation>
    <scope>NUCLEOTIDE SEQUENCE [LARGE SCALE GENOMIC DNA]</scope>
    <source>
        <strain evidence="10">CCUG 45958</strain>
    </source>
</reference>
<sequence>MPLTPLELSCAALAVFCAGLVRGATGFGFSMICIVLLTLLLPPAHIAPVIVLWEIAASAGHLPFVYKEADWKALRHLALGVALGTPPGAYCLASVPAAPMTAVINTVVLVLTGMLFFGFKLRQRPGRWGACGVGALTGLINGASANGGPPVILFFLSGPSSAAVSRASLIAFFLFTDVLAALVYWGYGLMTGQVFLLAAVMLPCVGLGIWLGSRWFRRVDEVRFRRVVLALLLLISLAGLLPSLISITG</sequence>
<dbReference type="RefSeq" id="WP_062251209.1">
    <property type="nucleotide sequence ID" value="NZ_CP014229.1"/>
</dbReference>
<feature type="transmembrane region" description="Helical" evidence="8">
    <location>
        <begin position="167"/>
        <end position="187"/>
    </location>
</feature>
<dbReference type="Pfam" id="PF01925">
    <property type="entry name" value="TauE"/>
    <property type="match status" value="1"/>
</dbReference>
<keyword evidence="4 8" id="KW-1003">Cell membrane</keyword>
<dbReference type="PANTHER" id="PTHR30269">
    <property type="entry name" value="TRANSMEMBRANE PROTEIN YFCA"/>
    <property type="match status" value="1"/>
</dbReference>
<dbReference type="KEGG" id="dfi:AXF13_00300"/>
<evidence type="ECO:0000313" key="10">
    <source>
        <dbReference type="Proteomes" id="UP000069241"/>
    </source>
</evidence>
<evidence type="ECO:0000256" key="7">
    <source>
        <dbReference type="ARBA" id="ARBA00023136"/>
    </source>
</evidence>
<dbReference type="AlphaFoldDB" id="A0A120KLU5"/>
<evidence type="ECO:0000256" key="5">
    <source>
        <dbReference type="ARBA" id="ARBA00022692"/>
    </source>
</evidence>
<dbReference type="EMBL" id="CP014229">
    <property type="protein sequence ID" value="AMD88686.1"/>
    <property type="molecule type" value="Genomic_DNA"/>
</dbReference>
<evidence type="ECO:0000256" key="4">
    <source>
        <dbReference type="ARBA" id="ARBA00022475"/>
    </source>
</evidence>
<dbReference type="GO" id="GO:0005886">
    <property type="term" value="C:plasma membrane"/>
    <property type="evidence" value="ECO:0007669"/>
    <property type="project" value="UniProtKB-SubCell"/>
</dbReference>
<keyword evidence="6 8" id="KW-1133">Transmembrane helix</keyword>
<dbReference type="InterPro" id="IPR002781">
    <property type="entry name" value="TM_pro_TauE-like"/>
</dbReference>
<keyword evidence="10" id="KW-1185">Reference proteome</keyword>
<name>A0A120KLU5_9BACT</name>
<proteinExistence type="inferred from homology"/>
<comment type="similarity">
    <text evidence="2 8">Belongs to the 4-toluene sulfonate uptake permease (TSUP) (TC 2.A.102) family.</text>
</comment>
<feature type="transmembrane region" description="Helical" evidence="8">
    <location>
        <begin position="228"/>
        <end position="247"/>
    </location>
</feature>
<keyword evidence="5 8" id="KW-0812">Transmembrane</keyword>
<evidence type="ECO:0000256" key="3">
    <source>
        <dbReference type="ARBA" id="ARBA00022448"/>
    </source>
</evidence>
<evidence type="ECO:0000256" key="1">
    <source>
        <dbReference type="ARBA" id="ARBA00004651"/>
    </source>
</evidence>
<accession>A0A120KLU5</accession>